<gene>
    <name evidence="5" type="ORF">FVP33_15125</name>
</gene>
<dbReference type="AlphaFoldDB" id="A0A5C8UMQ8"/>
<dbReference type="SUPFAM" id="SSF53822">
    <property type="entry name" value="Periplasmic binding protein-like I"/>
    <property type="match status" value="1"/>
</dbReference>
<organism evidence="5 6">
    <name type="scientific">Lacisediminihabitans profunda</name>
    <dbReference type="NCBI Taxonomy" id="2594790"/>
    <lineage>
        <taxon>Bacteria</taxon>
        <taxon>Bacillati</taxon>
        <taxon>Actinomycetota</taxon>
        <taxon>Actinomycetes</taxon>
        <taxon>Micrococcales</taxon>
        <taxon>Microbacteriaceae</taxon>
        <taxon>Lacisediminihabitans</taxon>
    </lineage>
</organism>
<keyword evidence="1" id="KW-0805">Transcription regulation</keyword>
<dbReference type="GO" id="GO:0003700">
    <property type="term" value="F:DNA-binding transcription factor activity"/>
    <property type="evidence" value="ECO:0007669"/>
    <property type="project" value="TreeGrafter"/>
</dbReference>
<dbReference type="Proteomes" id="UP000321379">
    <property type="component" value="Unassembled WGS sequence"/>
</dbReference>
<dbReference type="Gene3D" id="1.10.260.40">
    <property type="entry name" value="lambda repressor-like DNA-binding domains"/>
    <property type="match status" value="1"/>
</dbReference>
<dbReference type="SMART" id="SM00354">
    <property type="entry name" value="HTH_LACI"/>
    <property type="match status" value="1"/>
</dbReference>
<dbReference type="InterPro" id="IPR046335">
    <property type="entry name" value="LacI/GalR-like_sensor"/>
</dbReference>
<accession>A0A5C8UMQ8</accession>
<dbReference type="Pfam" id="PF00356">
    <property type="entry name" value="LacI"/>
    <property type="match status" value="1"/>
</dbReference>
<dbReference type="InterPro" id="IPR000843">
    <property type="entry name" value="HTH_LacI"/>
</dbReference>
<reference evidence="5 6" key="1">
    <citation type="submission" date="2019-08" db="EMBL/GenBank/DDBJ databases">
        <title>Bacterial whole genome sequence for Glaciihabitans sp. CHu50b-6-2.</title>
        <authorList>
            <person name="Jin L."/>
        </authorList>
    </citation>
    <scope>NUCLEOTIDE SEQUENCE [LARGE SCALE GENOMIC DNA]</scope>
    <source>
        <strain evidence="5 6">CHu50b-6-2</strain>
    </source>
</reference>
<keyword evidence="3" id="KW-0804">Transcription</keyword>
<comment type="caution">
    <text evidence="5">The sequence shown here is derived from an EMBL/GenBank/DDBJ whole genome shotgun (WGS) entry which is preliminary data.</text>
</comment>
<evidence type="ECO:0000256" key="1">
    <source>
        <dbReference type="ARBA" id="ARBA00023015"/>
    </source>
</evidence>
<name>A0A5C8UMQ8_9MICO</name>
<dbReference type="GO" id="GO:0000976">
    <property type="term" value="F:transcription cis-regulatory region binding"/>
    <property type="evidence" value="ECO:0007669"/>
    <property type="project" value="TreeGrafter"/>
</dbReference>
<dbReference type="PANTHER" id="PTHR30146">
    <property type="entry name" value="LACI-RELATED TRANSCRIPTIONAL REPRESSOR"/>
    <property type="match status" value="1"/>
</dbReference>
<keyword evidence="2" id="KW-0238">DNA-binding</keyword>
<dbReference type="Gene3D" id="3.40.50.2300">
    <property type="match status" value="2"/>
</dbReference>
<evidence type="ECO:0000256" key="3">
    <source>
        <dbReference type="ARBA" id="ARBA00023163"/>
    </source>
</evidence>
<evidence type="ECO:0000313" key="6">
    <source>
        <dbReference type="Proteomes" id="UP000321379"/>
    </source>
</evidence>
<dbReference type="InterPro" id="IPR010982">
    <property type="entry name" value="Lambda_DNA-bd_dom_sf"/>
</dbReference>
<proteinExistence type="predicted"/>
<evidence type="ECO:0000259" key="4">
    <source>
        <dbReference type="PROSITE" id="PS50932"/>
    </source>
</evidence>
<evidence type="ECO:0000313" key="5">
    <source>
        <dbReference type="EMBL" id="TXN29490.1"/>
    </source>
</evidence>
<sequence length="335" mass="36526">MVSIRDVASRANVSIGTVSKYLNTPHRVAPDTKKRIGKAIKDLGYMRNEAARQLRAGESKTLAFVALELNNPFFGDVADAMERRAAQNGLFLFIVSSNGSPEREGQYIEMFAQQRVYGVILASGMTRQRELDLLFTRRIPTVLVDAYGKTDRFSSTSVDDFLGAERAVTHLIEQGCRSIAFIGGEVQIHQIAERLRGARAAVDAHSGVRLTIIPTVERSVRAGLAAGEHLLSKGRQDLPDGIFAANDSLAIGIMQAISAGSDIRIPEDIAVVGYDDIDFAASAAVPLSTVRRPREVFGRSAVDLVRDQAESAEPLPVRSIVIQPELIVRQSSRRT</sequence>
<dbReference type="PANTHER" id="PTHR30146:SF109">
    <property type="entry name" value="HTH-TYPE TRANSCRIPTIONAL REGULATOR GALS"/>
    <property type="match status" value="1"/>
</dbReference>
<keyword evidence="6" id="KW-1185">Reference proteome</keyword>
<dbReference type="SUPFAM" id="SSF47413">
    <property type="entry name" value="lambda repressor-like DNA-binding domains"/>
    <property type="match status" value="1"/>
</dbReference>
<dbReference type="InterPro" id="IPR028082">
    <property type="entry name" value="Peripla_BP_I"/>
</dbReference>
<dbReference type="EMBL" id="VRMG01000009">
    <property type="protein sequence ID" value="TXN29490.1"/>
    <property type="molecule type" value="Genomic_DNA"/>
</dbReference>
<dbReference type="PROSITE" id="PS00356">
    <property type="entry name" value="HTH_LACI_1"/>
    <property type="match status" value="1"/>
</dbReference>
<evidence type="ECO:0000256" key="2">
    <source>
        <dbReference type="ARBA" id="ARBA00023125"/>
    </source>
</evidence>
<protein>
    <submittedName>
        <fullName evidence="5">LacI family transcriptional regulator</fullName>
    </submittedName>
</protein>
<feature type="domain" description="HTH lacI-type" evidence="4">
    <location>
        <begin position="2"/>
        <end position="56"/>
    </location>
</feature>
<dbReference type="CDD" id="cd01392">
    <property type="entry name" value="HTH_LacI"/>
    <property type="match status" value="1"/>
</dbReference>
<dbReference type="Pfam" id="PF13377">
    <property type="entry name" value="Peripla_BP_3"/>
    <property type="match status" value="1"/>
</dbReference>
<dbReference type="PROSITE" id="PS50932">
    <property type="entry name" value="HTH_LACI_2"/>
    <property type="match status" value="1"/>
</dbReference>
<dbReference type="RefSeq" id="WP_147784506.1">
    <property type="nucleotide sequence ID" value="NZ_VRMG01000009.1"/>
</dbReference>